<feature type="transmembrane region" description="Helical" evidence="1">
    <location>
        <begin position="276"/>
        <end position="297"/>
    </location>
</feature>
<reference evidence="3" key="1">
    <citation type="submission" date="2016-09" db="EMBL/GenBank/DDBJ databases">
        <authorList>
            <person name="Greninger A.L."/>
            <person name="Jerome K.R."/>
            <person name="Mcnair B."/>
            <person name="Wallis C."/>
            <person name="Fang F."/>
        </authorList>
    </citation>
    <scope>NUCLEOTIDE SEQUENCE [LARGE SCALE GENOMIC DNA]</scope>
    <source>
        <strain evidence="3">M7</strain>
    </source>
</reference>
<sequence length="500" mass="52622">MTDTALRTGLTTRSVTLSLVPAQPPVTTAPRKRTSVAELPFTARICIAATLALIPYFSMFGQAIADAAAGSRAAVMVVTPLLMVLIATGYQLPARGVDDAESDWIIAAVVGFGCFTGIYLLSERMPTLSSLWRLQSLGFVVWFGCLLAILFGARHVVRMWKLWVFAVCCATPLPFLLATAALGGSDDAAALLVAAVGAVAVFLASEVVPFRHRLFATISCFVLAATIVVSLDAHIGLLAAVIVGAGVLPVVTVVVLRRAMAASGDAPDSAETRLPLVSPISLLVLTVVAIALAVVNFPGSRLPDAPLVAADWTARAGLVAPTAFPFITQSLGADATLVRYSIPGSVGRPAAAVDVMSSPNRAVLDDFAGAVWYPSFSPVEYRLAPSSAGLPAGARIVHSNADTATYDADQHWYAVTWDWRTDASYERVTVIVSQAFDGRAMPPAPAPLSLLDTSIRPALWTTRQQPHVDGEVDPAVISRADQLTRQLEKSAELTRAPTGG</sequence>
<gene>
    <name evidence="2" type="ORF">BHQ17_26195</name>
</gene>
<dbReference type="EMBL" id="MIGZ01000245">
    <property type="protein sequence ID" value="ODQ84719.1"/>
    <property type="molecule type" value="Genomic_DNA"/>
</dbReference>
<feature type="transmembrane region" description="Helical" evidence="1">
    <location>
        <begin position="41"/>
        <end position="61"/>
    </location>
</feature>
<organism evidence="2 3">
    <name type="scientific">Mycolicibacterium holsaticum</name>
    <dbReference type="NCBI Taxonomy" id="152142"/>
    <lineage>
        <taxon>Bacteria</taxon>
        <taxon>Bacillati</taxon>
        <taxon>Actinomycetota</taxon>
        <taxon>Actinomycetes</taxon>
        <taxon>Mycobacteriales</taxon>
        <taxon>Mycobacteriaceae</taxon>
        <taxon>Mycolicibacterium</taxon>
    </lineage>
</organism>
<name>A0A1E3R4B3_9MYCO</name>
<feature type="transmembrane region" description="Helical" evidence="1">
    <location>
        <begin position="134"/>
        <end position="153"/>
    </location>
</feature>
<keyword evidence="1" id="KW-0472">Membrane</keyword>
<feature type="transmembrane region" description="Helical" evidence="1">
    <location>
        <begin position="237"/>
        <end position="256"/>
    </location>
</feature>
<feature type="transmembrane region" description="Helical" evidence="1">
    <location>
        <begin position="162"/>
        <end position="182"/>
    </location>
</feature>
<evidence type="ECO:0000313" key="3">
    <source>
        <dbReference type="Proteomes" id="UP000094243"/>
    </source>
</evidence>
<dbReference type="Proteomes" id="UP000094243">
    <property type="component" value="Unassembled WGS sequence"/>
</dbReference>
<keyword evidence="1" id="KW-0812">Transmembrane</keyword>
<dbReference type="OrthoDB" id="4723381at2"/>
<feature type="transmembrane region" description="Helical" evidence="1">
    <location>
        <begin position="214"/>
        <end position="231"/>
    </location>
</feature>
<comment type="caution">
    <text evidence="2">The sequence shown here is derived from an EMBL/GenBank/DDBJ whole genome shotgun (WGS) entry which is preliminary data.</text>
</comment>
<proteinExistence type="predicted"/>
<feature type="transmembrane region" description="Helical" evidence="1">
    <location>
        <begin position="73"/>
        <end position="92"/>
    </location>
</feature>
<accession>A0A1E3R4B3</accession>
<keyword evidence="1" id="KW-1133">Transmembrane helix</keyword>
<keyword evidence="3" id="KW-1185">Reference proteome</keyword>
<feature type="transmembrane region" description="Helical" evidence="1">
    <location>
        <begin position="188"/>
        <end position="207"/>
    </location>
</feature>
<protein>
    <submittedName>
        <fullName evidence="2">Uncharacterized protein</fullName>
    </submittedName>
</protein>
<dbReference type="RefSeq" id="WP_069407936.1">
    <property type="nucleotide sequence ID" value="NZ_MIGZ01000245.1"/>
</dbReference>
<evidence type="ECO:0000256" key="1">
    <source>
        <dbReference type="SAM" id="Phobius"/>
    </source>
</evidence>
<feature type="transmembrane region" description="Helical" evidence="1">
    <location>
        <begin position="104"/>
        <end position="122"/>
    </location>
</feature>
<evidence type="ECO:0000313" key="2">
    <source>
        <dbReference type="EMBL" id="ODQ84719.1"/>
    </source>
</evidence>
<dbReference type="AlphaFoldDB" id="A0A1E3R4B3"/>